<evidence type="ECO:0000313" key="1">
    <source>
        <dbReference type="EMBL" id="KAF3854431.1"/>
    </source>
</evidence>
<dbReference type="SMART" id="SM00368">
    <property type="entry name" value="LRR_RI"/>
    <property type="match status" value="9"/>
</dbReference>
<dbReference type="OrthoDB" id="120976at2759"/>
<keyword evidence="2" id="KW-1185">Reference proteome</keyword>
<dbReference type="GO" id="GO:0006913">
    <property type="term" value="P:nucleocytoplasmic transport"/>
    <property type="evidence" value="ECO:0007669"/>
    <property type="project" value="TreeGrafter"/>
</dbReference>
<proteinExistence type="predicted"/>
<dbReference type="GO" id="GO:0005829">
    <property type="term" value="C:cytosol"/>
    <property type="evidence" value="ECO:0007669"/>
    <property type="project" value="TreeGrafter"/>
</dbReference>
<dbReference type="PANTHER" id="PTHR24113:SF15">
    <property type="entry name" value="NACHT DOMAIN-CONTAINING PROTEIN"/>
    <property type="match status" value="1"/>
</dbReference>
<dbReference type="InterPro" id="IPR027038">
    <property type="entry name" value="RanGap"/>
</dbReference>
<dbReference type="Pfam" id="PF13516">
    <property type="entry name" value="LRR_6"/>
    <property type="match status" value="3"/>
</dbReference>
<dbReference type="SUPFAM" id="SSF52047">
    <property type="entry name" value="RNI-like"/>
    <property type="match status" value="3"/>
</dbReference>
<evidence type="ECO:0008006" key="3">
    <source>
        <dbReference type="Google" id="ProtNLM"/>
    </source>
</evidence>
<dbReference type="GO" id="GO:0005634">
    <property type="term" value="C:nucleus"/>
    <property type="evidence" value="ECO:0007669"/>
    <property type="project" value="TreeGrafter"/>
</dbReference>
<dbReference type="Gene3D" id="3.80.10.10">
    <property type="entry name" value="Ribonuclease Inhibitor"/>
    <property type="match status" value="7"/>
</dbReference>
<dbReference type="GO" id="GO:0048471">
    <property type="term" value="C:perinuclear region of cytoplasm"/>
    <property type="evidence" value="ECO:0007669"/>
    <property type="project" value="TreeGrafter"/>
</dbReference>
<evidence type="ECO:0000313" key="2">
    <source>
        <dbReference type="Proteomes" id="UP000518266"/>
    </source>
</evidence>
<organism evidence="1 2">
    <name type="scientific">Dissostichus mawsoni</name>
    <name type="common">Antarctic cod</name>
    <dbReference type="NCBI Taxonomy" id="36200"/>
    <lineage>
        <taxon>Eukaryota</taxon>
        <taxon>Metazoa</taxon>
        <taxon>Chordata</taxon>
        <taxon>Craniata</taxon>
        <taxon>Vertebrata</taxon>
        <taxon>Euteleostomi</taxon>
        <taxon>Actinopterygii</taxon>
        <taxon>Neopterygii</taxon>
        <taxon>Teleostei</taxon>
        <taxon>Neoteleostei</taxon>
        <taxon>Acanthomorphata</taxon>
        <taxon>Eupercaria</taxon>
        <taxon>Perciformes</taxon>
        <taxon>Notothenioidei</taxon>
        <taxon>Nototheniidae</taxon>
        <taxon>Dissostichus</taxon>
    </lineage>
</organism>
<dbReference type="AlphaFoldDB" id="A0A7J5Z039"/>
<dbReference type="EMBL" id="JAAKFY010000007">
    <property type="protein sequence ID" value="KAF3854431.1"/>
    <property type="molecule type" value="Genomic_DNA"/>
</dbReference>
<comment type="caution">
    <text evidence="1">The sequence shown here is derived from an EMBL/GenBank/DDBJ whole genome shotgun (WGS) entry which is preliminary data.</text>
</comment>
<protein>
    <recommendedName>
        <fullName evidence="3">Protein NLRC5</fullName>
    </recommendedName>
</protein>
<reference evidence="1 2" key="1">
    <citation type="submission" date="2020-03" db="EMBL/GenBank/DDBJ databases">
        <title>Dissostichus mawsoni Genome sequencing and assembly.</title>
        <authorList>
            <person name="Park H."/>
        </authorList>
    </citation>
    <scope>NUCLEOTIDE SEQUENCE [LARGE SCALE GENOMIC DNA]</scope>
    <source>
        <strain evidence="1">DM0001</strain>
        <tissue evidence="1">Muscle</tissue>
    </source>
</reference>
<dbReference type="PANTHER" id="PTHR24113">
    <property type="entry name" value="RAN GTPASE-ACTIVATING PROTEIN 1"/>
    <property type="match status" value="1"/>
</dbReference>
<gene>
    <name evidence="1" type="ORF">F7725_022486</name>
</gene>
<dbReference type="InterPro" id="IPR001611">
    <property type="entry name" value="Leu-rich_rpt"/>
</dbReference>
<sequence>MELECFDVLPRCRYIHTLSFRSRKYGDKFAEKLSSILPHFTTLRKLEFCCASLTATGAASLVSALQDCPDITEINLSDNNLKDEGIKHVADIFPKPLRLISVKLGRNNSSLEAVDYLIGKMSSCLNFQNFIADGMKELTVTFSQTSDLNSLLNQKWCKTKMQQLANSLARCPALSVLDISGGHLDVETLRMLTKFVPKFKVTEKIIANDCCSSVEGLVVLTALLSDCPAVVELSIRYRHSLVVLQSPVQVSIVFSGGREKAANEKSKILCLSCCDLLPAHLEKVWRSLGASLSSNCLGKKGLKKLLEVLPRLGSIQEVNGGDREQVILKFCPDKRRDKQHLKMFSSLTDEAIENLLKRLPKMTSLQRLNVSHSITSTSGAVMLVRCLNISQRVTSVELRLTHCSLKGDELERLLEILQRGPHLSNLKYAPLTELTHKPSVADTLTSNQLGDEGVKRFLDSLQTLKITSYVNLSSNGLTQQGVLDVVSALCTCNHVSGGEVSLGAEQKCLIWFTQCEGSVKTLSVRESCLEHDHLIRLAEIVSICPSPIKLEFKNNMLDSDWIADFVKLLNSSHGGVSVSIEEYWIRSEDAVSLLCRCLELSSNIHTISEDSADLNPSMATKKIRCQSLLSVSPPQPRGLCSGGAPPCIYGEYNHQVFFTDRAGVMFKEDIFVMFVVIIHSLSHNSLGAEGAEFLCSVLPLLPNLTSLSIGSKETCVTVVEKLSEALLQAKAIQCLNLSGHVISDSAAHVMTRILPTLRSLNLSHCEWSAAGGLQLLKALGESVRLEGLCLDSVQLNEESRVCLAHALRNIKSIRSLKLNKTATATGPSKENEVLHLLAATEGLTLMEEIDLSKNLISDQSGDQLLEALNRCSHLEELHLSSNSLGDLTAARMALVLPSLTHITVLDIAENKIGEEGSVNLAKAVTCLKNLTKLQLTSVGTSELCDVAASLAHCPLIQDVGLGWNNCGDKVAEELARVMPLCQKLTRIDLESNTVSVFGAEALVRALQSCPALQLISQEAQSEGPEAEFLLHLMSSVMSEGGSDGEKLHSYLPESADVNHCSSSSNKGFQICFPA</sequence>
<dbReference type="Proteomes" id="UP000518266">
    <property type="component" value="Unassembled WGS sequence"/>
</dbReference>
<dbReference type="GO" id="GO:0005096">
    <property type="term" value="F:GTPase activator activity"/>
    <property type="evidence" value="ECO:0007669"/>
    <property type="project" value="InterPro"/>
</dbReference>
<dbReference type="InterPro" id="IPR032675">
    <property type="entry name" value="LRR_dom_sf"/>
</dbReference>
<name>A0A7J5Z039_DISMA</name>
<accession>A0A7J5Z039</accession>
<dbReference type="GO" id="GO:0031267">
    <property type="term" value="F:small GTPase binding"/>
    <property type="evidence" value="ECO:0007669"/>
    <property type="project" value="TreeGrafter"/>
</dbReference>